<dbReference type="EMBL" id="HF548304">
    <property type="protein sequence ID" value="CCO21464.1"/>
    <property type="molecule type" value="Genomic_DNA"/>
</dbReference>
<accession>S0DER9</accession>
<feature type="transmembrane region" description="Helical" evidence="2">
    <location>
        <begin position="220"/>
        <end position="244"/>
    </location>
</feature>
<gene>
    <name evidence="3" type="ORF">BN138_62</name>
    <name evidence="4" type="ORF">BN138_652</name>
</gene>
<reference evidence="4" key="1">
    <citation type="submission" date="2012-10" db="EMBL/GenBank/DDBJ databases">
        <authorList>
            <person name="Sandrine L."/>
        </authorList>
    </citation>
    <scope>NUCLEOTIDE SEQUENCE</scope>
</reference>
<proteinExistence type="predicted"/>
<sequence length="459" mass="46770">MQDIFFEQSFEQTTGIPVQEPGYEQQTIPVPVDAASAPSTGATSAPSAHIEAETPVFEFPAHSAAAHTDAFPAGFGAAVPAGEEPPPVHTMPAASPPPQAGAAAYEEAFAAEDIAASPYFEPAADPSIPPPQTGTFPLQSPQGAPHHPQKRVYTATGPAVHPAPAPQPRDNTRTTADTVGGALMLVAGFALVAYYALYLITGIFPSIQNLGSLQGSALPVVLTAVGSVVWFAGGIVLAVAGIFSCVHGGGKPAAKAALAVLLVGLVLDILCLVLFASEEGGPFFSALAGLLGSAFVIYLAEVLVIAMVIIVLVARNRARQPVQRPAPRQAHARPGGSAAVHQPPMAQPAAPTEAPVQTQYHAPPAYGGQTGGIPAGAVAPHPAPAPFPGEGAAPAQDPFAAPEEAPSLDDPLPAPPAAMPTDLFADFDAPAQPEQAPGFYGTDAPAPEPDFQDFQDFQS</sequence>
<evidence type="ECO:0000256" key="1">
    <source>
        <dbReference type="SAM" id="MobiDB-lite"/>
    </source>
</evidence>
<keyword evidence="2" id="KW-1133">Transmembrane helix</keyword>
<keyword evidence="2" id="KW-0812">Transmembrane</keyword>
<evidence type="ECO:0000313" key="3">
    <source>
        <dbReference type="EMBL" id="CCO20874.1"/>
    </source>
</evidence>
<evidence type="ECO:0000256" key="2">
    <source>
        <dbReference type="SAM" id="Phobius"/>
    </source>
</evidence>
<feature type="region of interest" description="Disordered" evidence="1">
    <location>
        <begin position="322"/>
        <end position="459"/>
    </location>
</feature>
<keyword evidence="2" id="KW-0472">Membrane</keyword>
<evidence type="ECO:0000313" key="4">
    <source>
        <dbReference type="EMBL" id="CCO21464.1"/>
    </source>
</evidence>
<dbReference type="AlphaFoldDB" id="S0DER9"/>
<dbReference type="EMBL" id="HF548271">
    <property type="protein sequence ID" value="CCO20874.1"/>
    <property type="molecule type" value="Genomic_DNA"/>
</dbReference>
<protein>
    <submittedName>
        <fullName evidence="4">Uncharacterized protein</fullName>
    </submittedName>
</protein>
<feature type="compositionally biased region" description="Low complexity" evidence="1">
    <location>
        <begin position="322"/>
        <end position="334"/>
    </location>
</feature>
<feature type="transmembrane region" description="Helical" evidence="2">
    <location>
        <begin position="256"/>
        <end position="277"/>
    </location>
</feature>
<organism evidence="4">
    <name type="scientific">termite gut metagenome</name>
    <dbReference type="NCBI Taxonomy" id="433724"/>
    <lineage>
        <taxon>unclassified sequences</taxon>
        <taxon>metagenomes</taxon>
        <taxon>organismal metagenomes</taxon>
    </lineage>
</organism>
<feature type="compositionally biased region" description="Polar residues" evidence="1">
    <location>
        <begin position="133"/>
        <end position="142"/>
    </location>
</feature>
<name>S0DER9_9ZZZZ</name>
<feature type="region of interest" description="Disordered" evidence="1">
    <location>
        <begin position="120"/>
        <end position="150"/>
    </location>
</feature>
<feature type="transmembrane region" description="Helical" evidence="2">
    <location>
        <begin position="179"/>
        <end position="200"/>
    </location>
</feature>
<feature type="transmembrane region" description="Helical" evidence="2">
    <location>
        <begin position="283"/>
        <end position="314"/>
    </location>
</feature>
<reference evidence="4" key="2">
    <citation type="journal article" date="2013" name="Biotechnol. Biofuels">
        <title>Mining for hemicellulases in the fungus-growing termite Pseudacanthotermes militaris using functional metagenomics.</title>
        <authorList>
            <person name="Bastien G."/>
            <person name="Arnal G."/>
            <person name="Bozonnet S."/>
            <person name="Laguerre S."/>
            <person name="Ferreira F."/>
            <person name="Faure R."/>
            <person name="Henrissat B."/>
            <person name="Lefevre F."/>
            <person name="Robe P."/>
            <person name="Bouchez O."/>
            <person name="Noirot C."/>
            <person name="Dumon C."/>
            <person name="O'Donohue M."/>
        </authorList>
    </citation>
    <scope>NUCLEOTIDE SEQUENCE</scope>
</reference>